<accession>A0A1H7J0J2</accession>
<proteinExistence type="predicted"/>
<dbReference type="EMBL" id="FOBH01000002">
    <property type="protein sequence ID" value="SEK67944.1"/>
    <property type="molecule type" value="Genomic_DNA"/>
</dbReference>
<dbReference type="AlphaFoldDB" id="A0A1H7J0J2"/>
<gene>
    <name evidence="1" type="ORF">SAMN05216387_102349</name>
</gene>
<sequence length="93" mass="10434">MKSMYEILMAAPPALVTRCKIAMVEIAHGHWAAAALTLENAIYEAEPGEWALDCMQMRDFCLLMDKVKYQGLEGLGKLARTKADRLFVIEMEA</sequence>
<name>A0A1H7J0J2_9PROT</name>
<evidence type="ECO:0000313" key="2">
    <source>
        <dbReference type="Proteomes" id="UP000198620"/>
    </source>
</evidence>
<evidence type="ECO:0000313" key="1">
    <source>
        <dbReference type="EMBL" id="SEK67944.1"/>
    </source>
</evidence>
<keyword evidence="2" id="KW-1185">Reference proteome</keyword>
<reference evidence="1 2" key="1">
    <citation type="submission" date="2016-10" db="EMBL/GenBank/DDBJ databases">
        <authorList>
            <person name="de Groot N.N."/>
        </authorList>
    </citation>
    <scope>NUCLEOTIDE SEQUENCE [LARGE SCALE GENOMIC DNA]</scope>
    <source>
        <strain evidence="1 2">Nv1</strain>
    </source>
</reference>
<dbReference type="OrthoDB" id="8564497at2"/>
<dbReference type="RefSeq" id="WP_090827475.1">
    <property type="nucleotide sequence ID" value="NZ_FOBH01000002.1"/>
</dbReference>
<dbReference type="STRING" id="1233.SAMN05216387_102349"/>
<protein>
    <submittedName>
        <fullName evidence="1">Uncharacterized protein</fullName>
    </submittedName>
</protein>
<dbReference type="Proteomes" id="UP000198620">
    <property type="component" value="Unassembled WGS sequence"/>
</dbReference>
<organism evidence="1 2">
    <name type="scientific">Nitrosovibrio tenuis</name>
    <dbReference type="NCBI Taxonomy" id="1233"/>
    <lineage>
        <taxon>Bacteria</taxon>
        <taxon>Pseudomonadati</taxon>
        <taxon>Pseudomonadota</taxon>
        <taxon>Betaproteobacteria</taxon>
        <taxon>Nitrosomonadales</taxon>
        <taxon>Nitrosomonadaceae</taxon>
        <taxon>Nitrosovibrio</taxon>
    </lineage>
</organism>